<dbReference type="Pfam" id="PF20151">
    <property type="entry name" value="DUF6533"/>
    <property type="match status" value="1"/>
</dbReference>
<feature type="transmembrane region" description="Helical" evidence="1">
    <location>
        <begin position="206"/>
        <end position="224"/>
    </location>
</feature>
<dbReference type="InterPro" id="IPR045340">
    <property type="entry name" value="DUF6533"/>
</dbReference>
<keyword evidence="1" id="KW-0472">Membrane</keyword>
<accession>A0A9P5Q1I7</accession>
<keyword evidence="4" id="KW-1185">Reference proteome</keyword>
<proteinExistence type="predicted"/>
<sequence length="307" mass="34624">MADQLKRERLLFCFRSSSLVSQVLLVYDYSCTLNQELEFIWSKPLSVGSLLFFVNRYLPFLDTVGMSVILDFKSDMFTDAQCKRHFRLTAWLMFVGMLLSEVILTLRTSALWGRKPAVDISFVCLAIASAAPAIYFLHLEMSSLDFGSPFANPGCISAKSNNTIFIVFGILAFYEFVIAVFTAIKAHKHMRCTQSPWVVQIYREGLLFYVYMFVFSVINACIAGRNPELGAPLQTLQRVFHSILCNRVLFMIFNGPPAMEEYTEDPVLTSLEDEGYSNLGPSVYSTHLPRSIIPSETSSIISTLPVT</sequence>
<evidence type="ECO:0000313" key="3">
    <source>
        <dbReference type="EMBL" id="KAF9072402.1"/>
    </source>
</evidence>
<keyword evidence="1" id="KW-0812">Transmembrane</keyword>
<dbReference type="EMBL" id="JADNRY010000024">
    <property type="protein sequence ID" value="KAF9072402.1"/>
    <property type="molecule type" value="Genomic_DNA"/>
</dbReference>
<dbReference type="Proteomes" id="UP000772434">
    <property type="component" value="Unassembled WGS sequence"/>
</dbReference>
<feature type="transmembrane region" description="Helical" evidence="1">
    <location>
        <begin position="91"/>
        <end position="112"/>
    </location>
</feature>
<organism evidence="3 4">
    <name type="scientific">Rhodocollybia butyracea</name>
    <dbReference type="NCBI Taxonomy" id="206335"/>
    <lineage>
        <taxon>Eukaryota</taxon>
        <taxon>Fungi</taxon>
        <taxon>Dikarya</taxon>
        <taxon>Basidiomycota</taxon>
        <taxon>Agaricomycotina</taxon>
        <taxon>Agaricomycetes</taxon>
        <taxon>Agaricomycetidae</taxon>
        <taxon>Agaricales</taxon>
        <taxon>Marasmiineae</taxon>
        <taxon>Omphalotaceae</taxon>
        <taxon>Rhodocollybia</taxon>
    </lineage>
</organism>
<feature type="domain" description="DUF6533" evidence="2">
    <location>
        <begin position="19"/>
        <end position="61"/>
    </location>
</feature>
<comment type="caution">
    <text evidence="3">The sequence shown here is derived from an EMBL/GenBank/DDBJ whole genome shotgun (WGS) entry which is preliminary data.</text>
</comment>
<evidence type="ECO:0000259" key="2">
    <source>
        <dbReference type="Pfam" id="PF20151"/>
    </source>
</evidence>
<reference evidence="3" key="1">
    <citation type="submission" date="2020-11" db="EMBL/GenBank/DDBJ databases">
        <authorList>
            <consortium name="DOE Joint Genome Institute"/>
            <person name="Ahrendt S."/>
            <person name="Riley R."/>
            <person name="Andreopoulos W."/>
            <person name="Labutti K."/>
            <person name="Pangilinan J."/>
            <person name="Ruiz-Duenas F.J."/>
            <person name="Barrasa J.M."/>
            <person name="Sanchez-Garcia M."/>
            <person name="Camarero S."/>
            <person name="Miyauchi S."/>
            <person name="Serrano A."/>
            <person name="Linde D."/>
            <person name="Babiker R."/>
            <person name="Drula E."/>
            <person name="Ayuso-Fernandez I."/>
            <person name="Pacheco R."/>
            <person name="Padilla G."/>
            <person name="Ferreira P."/>
            <person name="Barriuso J."/>
            <person name="Kellner H."/>
            <person name="Castanera R."/>
            <person name="Alfaro M."/>
            <person name="Ramirez L."/>
            <person name="Pisabarro A.G."/>
            <person name="Kuo A."/>
            <person name="Tritt A."/>
            <person name="Lipzen A."/>
            <person name="He G."/>
            <person name="Yan M."/>
            <person name="Ng V."/>
            <person name="Cullen D."/>
            <person name="Martin F."/>
            <person name="Rosso M.-N."/>
            <person name="Henrissat B."/>
            <person name="Hibbett D."/>
            <person name="Martinez A.T."/>
            <person name="Grigoriev I.V."/>
        </authorList>
    </citation>
    <scope>NUCLEOTIDE SEQUENCE</scope>
    <source>
        <strain evidence="3">AH 40177</strain>
    </source>
</reference>
<feature type="transmembrane region" description="Helical" evidence="1">
    <location>
        <begin position="50"/>
        <end position="70"/>
    </location>
</feature>
<gene>
    <name evidence="3" type="ORF">BDP27DRAFT_411397</name>
</gene>
<dbReference type="OrthoDB" id="3341843at2759"/>
<feature type="transmembrane region" description="Helical" evidence="1">
    <location>
        <begin position="118"/>
        <end position="137"/>
    </location>
</feature>
<evidence type="ECO:0000256" key="1">
    <source>
        <dbReference type="SAM" id="Phobius"/>
    </source>
</evidence>
<dbReference type="AlphaFoldDB" id="A0A9P5Q1I7"/>
<keyword evidence="1" id="KW-1133">Transmembrane helix</keyword>
<evidence type="ECO:0000313" key="4">
    <source>
        <dbReference type="Proteomes" id="UP000772434"/>
    </source>
</evidence>
<name>A0A9P5Q1I7_9AGAR</name>
<feature type="transmembrane region" description="Helical" evidence="1">
    <location>
        <begin position="164"/>
        <end position="186"/>
    </location>
</feature>
<protein>
    <recommendedName>
        <fullName evidence="2">DUF6533 domain-containing protein</fullName>
    </recommendedName>
</protein>